<dbReference type="AlphaFoldDB" id="A0A562LWI5"/>
<dbReference type="InterPro" id="IPR046494">
    <property type="entry name" value="DUF6587"/>
</dbReference>
<sequence>MTGVDASLLVQYVVIALAVLLSAWFVAKRQFPGAVRKARLALAVPLVREGRPGWMRRLGKRIAPRVVGGGSSCGGCDGCD</sequence>
<keyword evidence="1" id="KW-1133">Transmembrane helix</keyword>
<evidence type="ECO:0000313" key="3">
    <source>
        <dbReference type="Proteomes" id="UP000316471"/>
    </source>
</evidence>
<gene>
    <name evidence="2" type="ORF">IP93_01247</name>
</gene>
<feature type="transmembrane region" description="Helical" evidence="1">
    <location>
        <begin position="6"/>
        <end position="27"/>
    </location>
</feature>
<keyword evidence="3" id="KW-1185">Reference proteome</keyword>
<dbReference type="EMBL" id="VLKP01000004">
    <property type="protein sequence ID" value="TWI11966.1"/>
    <property type="molecule type" value="Genomic_DNA"/>
</dbReference>
<evidence type="ECO:0000313" key="2">
    <source>
        <dbReference type="EMBL" id="TWI11966.1"/>
    </source>
</evidence>
<keyword evidence="1" id="KW-0472">Membrane</keyword>
<evidence type="ECO:0000256" key="1">
    <source>
        <dbReference type="SAM" id="Phobius"/>
    </source>
</evidence>
<protein>
    <submittedName>
        <fullName evidence="2">Uncharacterized protein</fullName>
    </submittedName>
</protein>
<organism evidence="2 3">
    <name type="scientific">Aerolutibacter ruishenii</name>
    <dbReference type="NCBI Taxonomy" id="686800"/>
    <lineage>
        <taxon>Bacteria</taxon>
        <taxon>Pseudomonadati</taxon>
        <taxon>Pseudomonadota</taxon>
        <taxon>Gammaproteobacteria</taxon>
        <taxon>Lysobacterales</taxon>
        <taxon>Lysobacteraceae</taxon>
        <taxon>Aerolutibacter</taxon>
    </lineage>
</organism>
<comment type="caution">
    <text evidence="2">The sequence shown here is derived from an EMBL/GenBank/DDBJ whole genome shotgun (WGS) entry which is preliminary data.</text>
</comment>
<dbReference type="Pfam" id="PF20228">
    <property type="entry name" value="DUF6587"/>
    <property type="match status" value="1"/>
</dbReference>
<keyword evidence="1" id="KW-0812">Transmembrane</keyword>
<accession>A0A562LWI5</accession>
<reference evidence="2 3" key="1">
    <citation type="journal article" date="2015" name="Stand. Genomic Sci.">
        <title>Genomic Encyclopedia of Bacterial and Archaeal Type Strains, Phase III: the genomes of soil and plant-associated and newly described type strains.</title>
        <authorList>
            <person name="Whitman W.B."/>
            <person name="Woyke T."/>
            <person name="Klenk H.P."/>
            <person name="Zhou Y."/>
            <person name="Lilburn T.G."/>
            <person name="Beck B.J."/>
            <person name="De Vos P."/>
            <person name="Vandamme P."/>
            <person name="Eisen J.A."/>
            <person name="Garrity G."/>
            <person name="Hugenholtz P."/>
            <person name="Kyrpides N.C."/>
        </authorList>
    </citation>
    <scope>NUCLEOTIDE SEQUENCE [LARGE SCALE GENOMIC DNA]</scope>
    <source>
        <strain evidence="2 3">CGMCC 1.10136</strain>
    </source>
</reference>
<dbReference type="Proteomes" id="UP000316471">
    <property type="component" value="Unassembled WGS sequence"/>
</dbReference>
<name>A0A562LWI5_9GAMM</name>
<proteinExistence type="predicted"/>